<proteinExistence type="inferred from homology"/>
<comment type="caution">
    <text evidence="6">Lacks conserved residue(s) required for the propagation of feature annotation.</text>
</comment>
<dbReference type="EC" id="2.1.1.-" evidence="6"/>
<dbReference type="InterPro" id="IPR029063">
    <property type="entry name" value="SAM-dependent_MTases_sf"/>
</dbReference>
<dbReference type="KEGG" id="ica:Intca_3648"/>
<dbReference type="NCBIfam" id="TIGR00138">
    <property type="entry name" value="rsmG_gidB"/>
    <property type="match status" value="1"/>
</dbReference>
<comment type="function">
    <text evidence="6">Specifically methylates the N7 position of a guanine in 16S rRNA.</text>
</comment>
<organism evidence="8 9">
    <name type="scientific">Intrasporangium calvum (strain ATCC 23552 / DSM 43043 / JCM 3097 / NBRC 12989 / NCIMB 10167 / NRRL B-3866 / 7 KIP)</name>
    <dbReference type="NCBI Taxonomy" id="710696"/>
    <lineage>
        <taxon>Bacteria</taxon>
        <taxon>Bacillati</taxon>
        <taxon>Actinomycetota</taxon>
        <taxon>Actinomycetes</taxon>
        <taxon>Micrococcales</taxon>
        <taxon>Intrasporangiaceae</taxon>
        <taxon>Intrasporangium</taxon>
    </lineage>
</organism>
<comment type="subcellular location">
    <subcellularLocation>
        <location evidence="6">Cytoplasm</location>
    </subcellularLocation>
</comment>
<keyword evidence="2 6" id="KW-0698">rRNA processing</keyword>
<evidence type="ECO:0000256" key="3">
    <source>
        <dbReference type="ARBA" id="ARBA00022603"/>
    </source>
</evidence>
<dbReference type="Gene3D" id="3.40.50.150">
    <property type="entry name" value="Vaccinia Virus protein VP39"/>
    <property type="match status" value="1"/>
</dbReference>
<evidence type="ECO:0000256" key="4">
    <source>
        <dbReference type="ARBA" id="ARBA00022679"/>
    </source>
</evidence>
<name>E6S7F7_INTC7</name>
<comment type="similarity">
    <text evidence="6">Belongs to the methyltransferase superfamily. RNA methyltransferase RsmG family.</text>
</comment>
<feature type="region of interest" description="Disordered" evidence="7">
    <location>
        <begin position="264"/>
        <end position="300"/>
    </location>
</feature>
<feature type="binding site" evidence="6">
    <location>
        <position position="124"/>
    </location>
    <ligand>
        <name>S-adenosyl-L-methionine</name>
        <dbReference type="ChEBI" id="CHEBI:59789"/>
    </ligand>
</feature>
<keyword evidence="3 6" id="KW-0489">Methyltransferase</keyword>
<reference evidence="8 9" key="1">
    <citation type="journal article" date="2010" name="Stand. Genomic Sci.">
        <title>Complete genome sequence of Intrasporangium calvum type strain (7 KIP).</title>
        <authorList>
            <person name="Del Rio T.G."/>
            <person name="Chertkov O."/>
            <person name="Yasawong M."/>
            <person name="Lucas S."/>
            <person name="Deshpande S."/>
            <person name="Cheng J.F."/>
            <person name="Detter C."/>
            <person name="Tapia R."/>
            <person name="Han C."/>
            <person name="Goodwin L."/>
            <person name="Pitluck S."/>
            <person name="Liolios K."/>
            <person name="Ivanova N."/>
            <person name="Mavromatis K."/>
            <person name="Pati A."/>
            <person name="Chen A."/>
            <person name="Palaniappan K."/>
            <person name="Land M."/>
            <person name="Hauser L."/>
            <person name="Chang Y.J."/>
            <person name="Jeffries C.D."/>
            <person name="Rohde M."/>
            <person name="Pukall R."/>
            <person name="Sikorski J."/>
            <person name="Goker M."/>
            <person name="Woyke T."/>
            <person name="Bristow J."/>
            <person name="Eisen J.A."/>
            <person name="Markowitz V."/>
            <person name="Hugenholtz P."/>
            <person name="Kyrpides N.C."/>
            <person name="Klenk H.P."/>
            <person name="Lapidus A."/>
        </authorList>
    </citation>
    <scope>NUCLEOTIDE SEQUENCE [LARGE SCALE GENOMIC DNA]</scope>
    <source>
        <strain evidence="9">ATCC 23552 / DSM 43043 / JCM 3097 / NBRC 12989 / 7 KIP</strain>
    </source>
</reference>
<dbReference type="SUPFAM" id="SSF53335">
    <property type="entry name" value="S-adenosyl-L-methionine-dependent methyltransferases"/>
    <property type="match status" value="1"/>
</dbReference>
<dbReference type="HOGENOM" id="CLU_065341_5_0_11"/>
<keyword evidence="4 6" id="KW-0808">Transferase</keyword>
<dbReference type="GO" id="GO:0070043">
    <property type="term" value="F:rRNA (guanine-N7-)-methyltransferase activity"/>
    <property type="evidence" value="ECO:0007669"/>
    <property type="project" value="UniProtKB-UniRule"/>
</dbReference>
<evidence type="ECO:0000256" key="7">
    <source>
        <dbReference type="SAM" id="MobiDB-lite"/>
    </source>
</evidence>
<dbReference type="AlphaFoldDB" id="E6S7F7"/>
<keyword evidence="9" id="KW-1185">Reference proteome</keyword>
<feature type="region of interest" description="Disordered" evidence="7">
    <location>
        <begin position="1"/>
        <end position="51"/>
    </location>
</feature>
<evidence type="ECO:0000313" key="8">
    <source>
        <dbReference type="EMBL" id="ADU50120.1"/>
    </source>
</evidence>
<dbReference type="eggNOG" id="COG0357">
    <property type="taxonomic scope" value="Bacteria"/>
</dbReference>
<dbReference type="CDD" id="cd02440">
    <property type="entry name" value="AdoMet_MTases"/>
    <property type="match status" value="1"/>
</dbReference>
<dbReference type="PANTHER" id="PTHR31760:SF0">
    <property type="entry name" value="S-ADENOSYL-L-METHIONINE-DEPENDENT METHYLTRANSFERASES SUPERFAMILY PROTEIN"/>
    <property type="match status" value="1"/>
</dbReference>
<evidence type="ECO:0000256" key="2">
    <source>
        <dbReference type="ARBA" id="ARBA00022552"/>
    </source>
</evidence>
<dbReference type="PANTHER" id="PTHR31760">
    <property type="entry name" value="S-ADENOSYL-L-METHIONINE-DEPENDENT METHYLTRANSFERASES SUPERFAMILY PROTEIN"/>
    <property type="match status" value="1"/>
</dbReference>
<evidence type="ECO:0000313" key="9">
    <source>
        <dbReference type="Proteomes" id="UP000008914"/>
    </source>
</evidence>
<dbReference type="RefSeq" id="WP_013494427.1">
    <property type="nucleotide sequence ID" value="NC_014830.1"/>
</dbReference>
<dbReference type="Pfam" id="PF02527">
    <property type="entry name" value="GidB"/>
    <property type="match status" value="1"/>
</dbReference>
<feature type="binding site" evidence="6">
    <location>
        <position position="185"/>
    </location>
    <ligand>
        <name>S-adenosyl-L-methionine</name>
        <dbReference type="ChEBI" id="CHEBI:59789"/>
    </ligand>
</feature>
<keyword evidence="1 6" id="KW-0963">Cytoplasm</keyword>
<feature type="binding site" evidence="6">
    <location>
        <position position="119"/>
    </location>
    <ligand>
        <name>S-adenosyl-L-methionine</name>
        <dbReference type="ChEBI" id="CHEBI:59789"/>
    </ligand>
</feature>
<dbReference type="STRING" id="710696.Intca_3648"/>
<protein>
    <recommendedName>
        <fullName evidence="6">Ribosomal RNA small subunit methyltransferase G</fullName>
        <ecNumber evidence="6">2.1.1.-</ecNumber>
    </recommendedName>
    <alternativeName>
        <fullName evidence="6">16S rRNA 7-methylguanosine methyltransferase</fullName>
        <shortName evidence="6">16S rRNA m7G methyltransferase</shortName>
    </alternativeName>
</protein>
<dbReference type="HAMAP" id="MF_00074">
    <property type="entry name" value="16SrRNA_methyltr_G"/>
    <property type="match status" value="1"/>
</dbReference>
<feature type="binding site" evidence="6">
    <location>
        <begin position="170"/>
        <end position="171"/>
    </location>
    <ligand>
        <name>S-adenosyl-L-methionine</name>
        <dbReference type="ChEBI" id="CHEBI:59789"/>
    </ligand>
</feature>
<dbReference type="GO" id="GO:0005829">
    <property type="term" value="C:cytosol"/>
    <property type="evidence" value="ECO:0007669"/>
    <property type="project" value="TreeGrafter"/>
</dbReference>
<accession>E6S7F7</accession>
<dbReference type="InterPro" id="IPR003682">
    <property type="entry name" value="rRNA_ssu_MeTfrase_G"/>
</dbReference>
<dbReference type="EMBL" id="CP002343">
    <property type="protein sequence ID" value="ADU50120.1"/>
    <property type="molecule type" value="Genomic_DNA"/>
</dbReference>
<evidence type="ECO:0000256" key="1">
    <source>
        <dbReference type="ARBA" id="ARBA00022490"/>
    </source>
</evidence>
<sequence length="300" mass="31390">MTDSDGGSPLHGGTTEPLSSATGSGGSADDPVLAEPTGPERPEPAPGVPATPTAAAAVFGTRLSLAEEFVTILADTGISHGLIGPREAPRLWDRHVLNCGLVHHVIPVGTPGQRVIDIGSGAGLPGLVLAIARPDLEVHLVEPLARRTGWLSGVTARLELENVVIHTARAESMWDRISAPWVTARAVSGILQLAHWTLPLLEPRGSLLALKGSRAGEELREHRAALTRLGVVDAGVEVIGAGLAPEPTIVLRVTIGDSIDRRRFRIQTPSSAGSARRRADRPKGGRGTGSASRTRGRRTT</sequence>
<evidence type="ECO:0000256" key="6">
    <source>
        <dbReference type="HAMAP-Rule" id="MF_00074"/>
    </source>
</evidence>
<keyword evidence="5 6" id="KW-0949">S-adenosyl-L-methionine</keyword>
<evidence type="ECO:0000256" key="5">
    <source>
        <dbReference type="ARBA" id="ARBA00022691"/>
    </source>
</evidence>
<gene>
    <name evidence="6" type="primary">rsmG</name>
    <name evidence="8" type="ordered locus">Intca_3648</name>
</gene>
<dbReference type="Proteomes" id="UP000008914">
    <property type="component" value="Chromosome"/>
</dbReference>